<feature type="domain" description="Calcineurin-like phosphoesterase" evidence="2">
    <location>
        <begin position="105"/>
        <end position="185"/>
    </location>
</feature>
<dbReference type="CDD" id="cd00267">
    <property type="entry name" value="ABC_ATPase"/>
    <property type="match status" value="1"/>
</dbReference>
<gene>
    <name evidence="4" type="ORF">WJX74_010231</name>
</gene>
<dbReference type="InterPro" id="IPR029052">
    <property type="entry name" value="Metallo-depent_PP-like"/>
</dbReference>
<evidence type="ECO:0000259" key="3">
    <source>
        <dbReference type="Pfam" id="PF02463"/>
    </source>
</evidence>
<dbReference type="AlphaFoldDB" id="A0AAW1RCH5"/>
<dbReference type="Gene3D" id="3.40.50.300">
    <property type="entry name" value="P-loop containing nucleotide triphosphate hydrolases"/>
    <property type="match status" value="2"/>
</dbReference>
<feature type="coiled-coil region" evidence="1">
    <location>
        <begin position="916"/>
        <end position="943"/>
    </location>
</feature>
<proteinExistence type="predicted"/>
<dbReference type="SUPFAM" id="SSF56300">
    <property type="entry name" value="Metallo-dependent phosphatases"/>
    <property type="match status" value="1"/>
</dbReference>
<sequence>MIFWLGRASVTPHVHCLPFRLRRTVSLPRLHATPALNSSRSSRCCSTCPSHPASRPWSSLTWRPLNGSRRLCATAAKTAEVSEVQKQLSSQAPRGTRWRKVKQWVVFSDLHLSHKTLDTVLKVLERVHEEASQRDAGILFLGDFWHLRGSLPVEPLNAVLCAMDSWKVPVLMLVGNHDQVTAGGLSHGLTPLQAANPNIHVFDAPTFYLGALWLPYRRDPTSLLEAIAGTPAAKAIFAHVDVVGAFMNNTFQATDGLSSSTFPDNIPTYTGHYHKPHVVGESNIRYVGSPYQVSRSEAGQCKELLILDSKWQEVAVVPLDIGPRFFDLPASGEHMDKAFADVRQGDRVRMTVQAGSTPEEAVMQKLRDVGAEVEVIELPAEHAPRIAASEAMGSIPLFRAYAATAELPAEAVAAGQQILEDLVSKQEGQGGSKSAMIQFQTLELQGYGPFRDKVSYNLENQGIRVISGSNLDDDGSMSNGAGKSALVMSALWALTGRTDPRAEGGGRVLTASDLVNDDSKLASVKVTGLINGNEFIVERATRRKKLAKLTLKIAGEDLTKAEARLTQAAIEEHLAVDLLARVAFHGQSDITALLEAGDSELKQELGRLVDIEVWEAAKLAAAERLKAARQASLQLERDLAVRQSMLLRIKQESQMAVERAAGWASRHAAELDRIRNQLANAEQEYCSRSNDLGTECASLRSWLSETAAAASADVKISVGRRTEGPDGLQQASVAADVAAASGPKSHGAPITSLEDADVDDDLQAKIQKTKGNLNRATALLDLERTRSETLKKEVDIAKGAIMVREAQLQEYQQLCNHQNQRQPHGNETTVMVCDRCLQPISSSSYQENLLRLQAELEESTRKLTDLSLQSKKQMLVASQPAKDNDFQRGLLLSLEQELERRQYMARQQAEAGQQAQKQQELEAAQKQEALQQMQRRAELAVQEASELLAGAEQFPGSPQLKPRGMLSLEDASGTLEAVLLSTRKVRPVFAHMQRCQHALEAHQSQTNEHEGEAHRLKSMQQEEEALEATTTAAQQAAAIESAWLAELDAAFSRTGIQSFAIEGVLGELQVVAARYLEQLSTGMALKLSATRPSSGQSSAVERISKAVQVQTASGEKRERTVRQLSGGERRRVGLALALGFSELIAARSRLRTNLVVLDEVLQHLDEEGNARVCSVLRGMHQDTVLIVGQADSYVAHAFDAVDIVVKQDGRSHLQVAA</sequence>
<organism evidence="4 5">
    <name type="scientific">Apatococcus lobatus</name>
    <dbReference type="NCBI Taxonomy" id="904363"/>
    <lineage>
        <taxon>Eukaryota</taxon>
        <taxon>Viridiplantae</taxon>
        <taxon>Chlorophyta</taxon>
        <taxon>core chlorophytes</taxon>
        <taxon>Trebouxiophyceae</taxon>
        <taxon>Chlorellales</taxon>
        <taxon>Chlorellaceae</taxon>
        <taxon>Apatococcus</taxon>
    </lineage>
</organism>
<evidence type="ECO:0000256" key="1">
    <source>
        <dbReference type="SAM" id="Coils"/>
    </source>
</evidence>
<dbReference type="Pfam" id="PF02463">
    <property type="entry name" value="SMC_N"/>
    <property type="match status" value="1"/>
</dbReference>
<dbReference type="InterPro" id="IPR027417">
    <property type="entry name" value="P-loop_NTPase"/>
</dbReference>
<dbReference type="PANTHER" id="PTHR32114">
    <property type="entry name" value="ABC TRANSPORTER ABCH.3"/>
    <property type="match status" value="1"/>
</dbReference>
<comment type="caution">
    <text evidence="4">The sequence shown here is derived from an EMBL/GenBank/DDBJ whole genome shotgun (WGS) entry which is preliminary data.</text>
</comment>
<dbReference type="InterPro" id="IPR003395">
    <property type="entry name" value="RecF/RecN/SMC_N"/>
</dbReference>
<name>A0AAW1RCH5_9CHLO</name>
<dbReference type="SUPFAM" id="SSF52540">
    <property type="entry name" value="P-loop containing nucleoside triphosphate hydrolases"/>
    <property type="match status" value="1"/>
</dbReference>
<dbReference type="EMBL" id="JALJOS010000014">
    <property type="protein sequence ID" value="KAK9831282.1"/>
    <property type="molecule type" value="Genomic_DNA"/>
</dbReference>
<evidence type="ECO:0000313" key="5">
    <source>
        <dbReference type="Proteomes" id="UP001438707"/>
    </source>
</evidence>
<feature type="domain" description="RecF/RecN/SMC N-terminal" evidence="3">
    <location>
        <begin position="478"/>
        <end position="1208"/>
    </location>
</feature>
<accession>A0AAW1RCH5</accession>
<dbReference type="Gene3D" id="3.60.21.10">
    <property type="match status" value="1"/>
</dbReference>
<keyword evidence="5" id="KW-1185">Reference proteome</keyword>
<dbReference type="InterPro" id="IPR004843">
    <property type="entry name" value="Calcineurin-like_PHP"/>
</dbReference>
<reference evidence="4 5" key="1">
    <citation type="journal article" date="2024" name="Nat. Commun.">
        <title>Phylogenomics reveals the evolutionary origins of lichenization in chlorophyte algae.</title>
        <authorList>
            <person name="Puginier C."/>
            <person name="Libourel C."/>
            <person name="Otte J."/>
            <person name="Skaloud P."/>
            <person name="Haon M."/>
            <person name="Grisel S."/>
            <person name="Petersen M."/>
            <person name="Berrin J.G."/>
            <person name="Delaux P.M."/>
            <person name="Dal Grande F."/>
            <person name="Keller J."/>
        </authorList>
    </citation>
    <scope>NUCLEOTIDE SEQUENCE [LARGE SCALE GENOMIC DNA]</scope>
    <source>
        <strain evidence="4 5">SAG 2145</strain>
    </source>
</reference>
<feature type="coiled-coil region" evidence="1">
    <location>
        <begin position="842"/>
        <end position="869"/>
    </location>
</feature>
<dbReference type="Pfam" id="PF00149">
    <property type="entry name" value="Metallophos"/>
    <property type="match status" value="1"/>
</dbReference>
<evidence type="ECO:0000259" key="2">
    <source>
        <dbReference type="Pfam" id="PF00149"/>
    </source>
</evidence>
<keyword evidence="1" id="KW-0175">Coiled coil</keyword>
<evidence type="ECO:0000313" key="4">
    <source>
        <dbReference type="EMBL" id="KAK9831282.1"/>
    </source>
</evidence>
<dbReference type="PANTHER" id="PTHR32114:SF2">
    <property type="entry name" value="ABC TRANSPORTER ABCH.3"/>
    <property type="match status" value="1"/>
</dbReference>
<protein>
    <submittedName>
        <fullName evidence="4">Uncharacterized protein</fullName>
    </submittedName>
</protein>
<dbReference type="GO" id="GO:0051276">
    <property type="term" value="P:chromosome organization"/>
    <property type="evidence" value="ECO:0007669"/>
    <property type="project" value="UniProtKB-ARBA"/>
</dbReference>
<dbReference type="GO" id="GO:0016787">
    <property type="term" value="F:hydrolase activity"/>
    <property type="evidence" value="ECO:0007669"/>
    <property type="project" value="InterPro"/>
</dbReference>
<dbReference type="Proteomes" id="UP001438707">
    <property type="component" value="Unassembled WGS sequence"/>
</dbReference>